<dbReference type="PANTHER" id="PTHR46986:SF1">
    <property type="entry name" value="ENDORIBONUCLEASE YBEY, CHLOROPLASTIC"/>
    <property type="match status" value="1"/>
</dbReference>
<comment type="similarity">
    <text evidence="1 8">Belongs to the endoribonuclease YbeY family.</text>
</comment>
<feature type="binding site" evidence="8">
    <location>
        <position position="118"/>
    </location>
    <ligand>
        <name>Zn(2+)</name>
        <dbReference type="ChEBI" id="CHEBI:29105"/>
        <note>catalytic</note>
    </ligand>
</feature>
<dbReference type="PANTHER" id="PTHR46986">
    <property type="entry name" value="ENDORIBONUCLEASE YBEY, CHLOROPLASTIC"/>
    <property type="match status" value="1"/>
</dbReference>
<keyword evidence="7 8" id="KW-0862">Zinc</keyword>
<organism evidence="9 10">
    <name type="scientific">Alteromonas stellipolaris</name>
    <dbReference type="NCBI Taxonomy" id="233316"/>
    <lineage>
        <taxon>Bacteria</taxon>
        <taxon>Pseudomonadati</taxon>
        <taxon>Pseudomonadota</taxon>
        <taxon>Gammaproteobacteria</taxon>
        <taxon>Alteromonadales</taxon>
        <taxon>Alteromonadaceae</taxon>
        <taxon>Alteromonas/Salinimonas group</taxon>
        <taxon>Alteromonas</taxon>
    </lineage>
</organism>
<keyword evidence="5 8" id="KW-0255">Endonuclease</keyword>
<evidence type="ECO:0000256" key="1">
    <source>
        <dbReference type="ARBA" id="ARBA00010875"/>
    </source>
</evidence>
<evidence type="ECO:0000256" key="8">
    <source>
        <dbReference type="HAMAP-Rule" id="MF_00009"/>
    </source>
</evidence>
<evidence type="ECO:0000313" key="10">
    <source>
        <dbReference type="Proteomes" id="UP000056750"/>
    </source>
</evidence>
<comment type="function">
    <text evidence="8">Single strand-specific metallo-endoribonuclease involved in late-stage 70S ribosome quality control and in maturation of the 3' terminus of the 16S rRNA.</text>
</comment>
<evidence type="ECO:0000256" key="6">
    <source>
        <dbReference type="ARBA" id="ARBA00022801"/>
    </source>
</evidence>
<comment type="cofactor">
    <cofactor evidence="8">
        <name>Zn(2+)</name>
        <dbReference type="ChEBI" id="CHEBI:29105"/>
    </cofactor>
    <text evidence="8">Binds 1 zinc ion.</text>
</comment>
<accession>A0ABM5YJ00</accession>
<gene>
    <name evidence="8" type="primary">ybeY</name>
    <name evidence="9" type="ORF">AVL57_09080</name>
</gene>
<feature type="binding site" evidence="8">
    <location>
        <position position="122"/>
    </location>
    <ligand>
        <name>Zn(2+)</name>
        <dbReference type="ChEBI" id="CHEBI:29105"/>
        <note>catalytic</note>
    </ligand>
</feature>
<dbReference type="PROSITE" id="PS01306">
    <property type="entry name" value="UPF0054"/>
    <property type="match status" value="1"/>
</dbReference>
<dbReference type="Gene3D" id="3.40.390.30">
    <property type="entry name" value="Metalloproteases ('zincins'), catalytic domain"/>
    <property type="match status" value="1"/>
</dbReference>
<evidence type="ECO:0000256" key="4">
    <source>
        <dbReference type="ARBA" id="ARBA00022723"/>
    </source>
</evidence>
<evidence type="ECO:0000313" key="9">
    <source>
        <dbReference type="EMBL" id="AMJ74110.1"/>
    </source>
</evidence>
<keyword evidence="3 8" id="KW-0540">Nuclease</keyword>
<evidence type="ECO:0000256" key="7">
    <source>
        <dbReference type="ARBA" id="ARBA00022833"/>
    </source>
</evidence>
<dbReference type="InterPro" id="IPR020549">
    <property type="entry name" value="YbeY_CS"/>
</dbReference>
<keyword evidence="8" id="KW-0698">rRNA processing</keyword>
<keyword evidence="4 8" id="KW-0479">Metal-binding</keyword>
<feature type="binding site" evidence="8">
    <location>
        <position position="128"/>
    </location>
    <ligand>
        <name>Zn(2+)</name>
        <dbReference type="ChEBI" id="CHEBI:29105"/>
        <note>catalytic</note>
    </ligand>
</feature>
<dbReference type="GeneID" id="83257845"/>
<dbReference type="SUPFAM" id="SSF55486">
    <property type="entry name" value="Metalloproteases ('zincins'), catalytic domain"/>
    <property type="match status" value="1"/>
</dbReference>
<dbReference type="InterPro" id="IPR023091">
    <property type="entry name" value="MetalPrtase_cat_dom_sf_prd"/>
</dbReference>
<dbReference type="RefSeq" id="WP_057792718.1">
    <property type="nucleotide sequence ID" value="NZ_CANLMS010000003.1"/>
</dbReference>
<dbReference type="EC" id="3.1.-.-" evidence="8"/>
<name>A0ABM5YJ00_9ALTE</name>
<dbReference type="EMBL" id="CP013926">
    <property type="protein sequence ID" value="AMJ74110.1"/>
    <property type="molecule type" value="Genomic_DNA"/>
</dbReference>
<dbReference type="Proteomes" id="UP000056750">
    <property type="component" value="Chromosome"/>
</dbReference>
<keyword evidence="2 8" id="KW-0690">Ribosome biogenesis</keyword>
<dbReference type="NCBIfam" id="TIGR00043">
    <property type="entry name" value="rRNA maturation RNase YbeY"/>
    <property type="match status" value="1"/>
</dbReference>
<dbReference type="InterPro" id="IPR002036">
    <property type="entry name" value="YbeY"/>
</dbReference>
<reference evidence="9 10" key="1">
    <citation type="submission" date="2015-12" db="EMBL/GenBank/DDBJ databases">
        <title>Intraspecies pangenome expansion in the marine bacterium Alteromonas.</title>
        <authorList>
            <person name="Lopez-Perez M."/>
            <person name="Rodriguez-Valera F."/>
        </authorList>
    </citation>
    <scope>NUCLEOTIDE SEQUENCE [LARGE SCALE GENOMIC DNA]</scope>
    <source>
        <strain evidence="9 10">LMG 21861</strain>
    </source>
</reference>
<dbReference type="HAMAP" id="MF_00009">
    <property type="entry name" value="Endoribonucl_YbeY"/>
    <property type="match status" value="1"/>
</dbReference>
<evidence type="ECO:0000256" key="5">
    <source>
        <dbReference type="ARBA" id="ARBA00022759"/>
    </source>
</evidence>
<proteinExistence type="inferred from homology"/>
<protein>
    <recommendedName>
        <fullName evidence="8">Endoribonuclease YbeY</fullName>
        <ecNumber evidence="8">3.1.-.-</ecNumber>
    </recommendedName>
</protein>
<keyword evidence="10" id="KW-1185">Reference proteome</keyword>
<sequence length="155" mass="17364">MIAIVDYQQAYEADEEMAKAIPSAEQVEAWANAVLAAENTGEQEVTVRFTDDEESQTLNHEYRGKDKPTNVLSFPFEVPPGIEMNLLGDLVICVPVIMREAQEQDKTPTNHYAHMVIHGILHLLGYDHIDDADADIMEAKEIRILASLNIGNPYQ</sequence>
<keyword evidence="6 8" id="KW-0378">Hydrolase</keyword>
<comment type="subcellular location">
    <subcellularLocation>
        <location evidence="8">Cytoplasm</location>
    </subcellularLocation>
</comment>
<evidence type="ECO:0000256" key="3">
    <source>
        <dbReference type="ARBA" id="ARBA00022722"/>
    </source>
</evidence>
<evidence type="ECO:0000256" key="2">
    <source>
        <dbReference type="ARBA" id="ARBA00022517"/>
    </source>
</evidence>
<dbReference type="Pfam" id="PF02130">
    <property type="entry name" value="YbeY"/>
    <property type="match status" value="1"/>
</dbReference>
<keyword evidence="8" id="KW-0963">Cytoplasm</keyword>